<proteinExistence type="predicted"/>
<comment type="caution">
    <text evidence="1">The sequence shown here is derived from an EMBL/GenBank/DDBJ whole genome shotgun (WGS) entry which is preliminary data.</text>
</comment>
<reference evidence="2" key="2">
    <citation type="submission" date="2017-01" db="EMBL/GenBank/DDBJ databases">
        <title>Genome sequencing and annotation of Geobacillus sp. 1017, a Hydrocarbon-Oxidizing Thermophilic Bacterium Isolated from a Heavy Oil Reservoir (China).</title>
        <authorList>
            <person name="Kadnikov V.V."/>
            <person name="Mardanov A.V."/>
            <person name="Poltaraus A.B."/>
            <person name="Sokolova D.S."/>
            <person name="Semenova E.M."/>
            <person name="Ravin N.V."/>
            <person name="Tourova T.P."/>
            <person name="Nazina T.N."/>
        </authorList>
    </citation>
    <scope>NUCLEOTIDE SEQUENCE [LARGE SCALE GENOMIC DNA]</scope>
    <source>
        <strain evidence="2">1017</strain>
    </source>
</reference>
<protein>
    <submittedName>
        <fullName evidence="1">Uncharacterized protein</fullName>
    </submittedName>
</protein>
<name>A0A1Q5SYU2_9BACL</name>
<accession>A0A1Q5SYU2</accession>
<dbReference type="EMBL" id="MQMG01000023">
    <property type="protein sequence ID" value="OKO93188.1"/>
    <property type="molecule type" value="Genomic_DNA"/>
</dbReference>
<dbReference type="AlphaFoldDB" id="A0A1Q5SYU2"/>
<evidence type="ECO:0000313" key="1">
    <source>
        <dbReference type="EMBL" id="OKO93188.1"/>
    </source>
</evidence>
<sequence length="48" mass="5242">MLCPQAAFFVAIKLNSTSLFPGRGLRRLGVAPAKAAMRRAKPPHLFFS</sequence>
<gene>
    <name evidence="1" type="ORF">BRO54_2020</name>
</gene>
<dbReference type="Proteomes" id="UP000186030">
    <property type="component" value="Unassembled WGS sequence"/>
</dbReference>
<evidence type="ECO:0000313" key="2">
    <source>
        <dbReference type="Proteomes" id="UP000186030"/>
    </source>
</evidence>
<reference evidence="1 2" key="1">
    <citation type="submission" date="2016-11" db="EMBL/GenBank/DDBJ databases">
        <authorList>
            <person name="Kadnikov V."/>
            <person name="Nazina T."/>
        </authorList>
    </citation>
    <scope>NUCLEOTIDE SEQUENCE [LARGE SCALE GENOMIC DNA]</scope>
    <source>
        <strain evidence="1 2">1017</strain>
    </source>
</reference>
<organism evidence="1 2">
    <name type="scientific">Geobacillus proteiniphilus</name>
    <dbReference type="NCBI Taxonomy" id="860353"/>
    <lineage>
        <taxon>Bacteria</taxon>
        <taxon>Bacillati</taxon>
        <taxon>Bacillota</taxon>
        <taxon>Bacilli</taxon>
        <taxon>Bacillales</taxon>
        <taxon>Anoxybacillaceae</taxon>
        <taxon>Geobacillus</taxon>
    </lineage>
</organism>